<dbReference type="STRING" id="1353952.A0A165D290"/>
<name>A0A165D290_9BASI</name>
<dbReference type="AlphaFoldDB" id="A0A165D290"/>
<dbReference type="Gene3D" id="3.40.720.10">
    <property type="entry name" value="Alkaline Phosphatase, subunit A"/>
    <property type="match status" value="1"/>
</dbReference>
<evidence type="ECO:0000256" key="3">
    <source>
        <dbReference type="SAM" id="SignalP"/>
    </source>
</evidence>
<evidence type="ECO:0000313" key="5">
    <source>
        <dbReference type="Proteomes" id="UP000076842"/>
    </source>
</evidence>
<dbReference type="PANTHER" id="PTHR31956">
    <property type="entry name" value="NON-SPECIFIC PHOSPHOLIPASE C4-RELATED"/>
    <property type="match status" value="1"/>
</dbReference>
<evidence type="ECO:0000256" key="1">
    <source>
        <dbReference type="ARBA" id="ARBA00022801"/>
    </source>
</evidence>
<dbReference type="InParanoid" id="A0A165D290"/>
<keyword evidence="5" id="KW-1185">Reference proteome</keyword>
<dbReference type="InterPro" id="IPR007312">
    <property type="entry name" value="Phosphoesterase"/>
</dbReference>
<sequence length="463" mass="48925">MAAVLALVAALPAVLAATAPAFAPPGAGPQFQSGNYTGPSNGTLQNGPVVPGVAFDRIIQLWFENTDFAVANSSSVFQQLAKQGILATNFVAVTHPSEPNYAAVVGGDFWGMGDDNLHFIPSNISTVVDLLDTKNISWGSYQENMPYDGYPDYNYTQPNYLNSSAPPYTYYVRKHNPLILYDNIANVPARAQRIRNFNDFAVDLGNNTLPQWSFITPNLVNDAHDTTIDFAGDFITYWLLPLLNNTNFNNNRTLIILTFDENETYGEQNFIWTLFFGNAVPQSLWGTEDPTFYSHYSCISSVSANWGLGSLGRGDVNKTMSNVFDWMITSAGVNYTNLDVPNPPLTNLTGNIPGPENPQYYVPFLAPINATGAGGGPLFISPGTNLSLTAANAPAPANLTALGETLPGSTPDTTSSAGSSPSGSGSAGGAAPSGSGSASSAASIRVGAATLLMGALAAIAFCL</sequence>
<protein>
    <recommendedName>
        <fullName evidence="6">Phosphoesterase-domain-containing protein</fullName>
    </recommendedName>
</protein>
<keyword evidence="3" id="KW-0732">Signal</keyword>
<dbReference type="PANTHER" id="PTHR31956:SF8">
    <property type="entry name" value="ACID PHOSPHATASE PHOA (AFU_ORTHOLOGUE AFUA_1G03570)"/>
    <property type="match status" value="1"/>
</dbReference>
<organism evidence="4 5">
    <name type="scientific">Calocera cornea HHB12733</name>
    <dbReference type="NCBI Taxonomy" id="1353952"/>
    <lineage>
        <taxon>Eukaryota</taxon>
        <taxon>Fungi</taxon>
        <taxon>Dikarya</taxon>
        <taxon>Basidiomycota</taxon>
        <taxon>Agaricomycotina</taxon>
        <taxon>Dacrymycetes</taxon>
        <taxon>Dacrymycetales</taxon>
        <taxon>Dacrymycetaceae</taxon>
        <taxon>Calocera</taxon>
    </lineage>
</organism>
<feature type="compositionally biased region" description="Low complexity" evidence="2">
    <location>
        <begin position="415"/>
        <end position="434"/>
    </location>
</feature>
<evidence type="ECO:0008006" key="6">
    <source>
        <dbReference type="Google" id="ProtNLM"/>
    </source>
</evidence>
<proteinExistence type="predicted"/>
<feature type="signal peptide" evidence="3">
    <location>
        <begin position="1"/>
        <end position="16"/>
    </location>
</feature>
<keyword evidence="1" id="KW-0378">Hydrolase</keyword>
<dbReference type="GO" id="GO:0016788">
    <property type="term" value="F:hydrolase activity, acting on ester bonds"/>
    <property type="evidence" value="ECO:0007669"/>
    <property type="project" value="InterPro"/>
</dbReference>
<reference evidence="4 5" key="1">
    <citation type="journal article" date="2016" name="Mol. Biol. Evol.">
        <title>Comparative Genomics of Early-Diverging Mushroom-Forming Fungi Provides Insights into the Origins of Lignocellulose Decay Capabilities.</title>
        <authorList>
            <person name="Nagy L.G."/>
            <person name="Riley R."/>
            <person name="Tritt A."/>
            <person name="Adam C."/>
            <person name="Daum C."/>
            <person name="Floudas D."/>
            <person name="Sun H."/>
            <person name="Yadav J.S."/>
            <person name="Pangilinan J."/>
            <person name="Larsson K.H."/>
            <person name="Matsuura K."/>
            <person name="Barry K."/>
            <person name="Labutti K."/>
            <person name="Kuo R."/>
            <person name="Ohm R.A."/>
            <person name="Bhattacharya S.S."/>
            <person name="Shirouzu T."/>
            <person name="Yoshinaga Y."/>
            <person name="Martin F.M."/>
            <person name="Grigoriev I.V."/>
            <person name="Hibbett D.S."/>
        </authorList>
    </citation>
    <scope>NUCLEOTIDE SEQUENCE [LARGE SCALE GENOMIC DNA]</scope>
    <source>
        <strain evidence="4 5">HHB12733</strain>
    </source>
</reference>
<gene>
    <name evidence="4" type="ORF">CALCODRAFT_110755</name>
</gene>
<evidence type="ECO:0000313" key="4">
    <source>
        <dbReference type="EMBL" id="KZT51914.1"/>
    </source>
</evidence>
<dbReference type="InterPro" id="IPR017850">
    <property type="entry name" value="Alkaline_phosphatase_core_sf"/>
</dbReference>
<evidence type="ECO:0000256" key="2">
    <source>
        <dbReference type="SAM" id="MobiDB-lite"/>
    </source>
</evidence>
<dbReference type="EMBL" id="KV424085">
    <property type="protein sequence ID" value="KZT51914.1"/>
    <property type="molecule type" value="Genomic_DNA"/>
</dbReference>
<accession>A0A165D290</accession>
<feature type="region of interest" description="Disordered" evidence="2">
    <location>
        <begin position="399"/>
        <end position="434"/>
    </location>
</feature>
<dbReference type="GO" id="GO:0009395">
    <property type="term" value="P:phospholipid catabolic process"/>
    <property type="evidence" value="ECO:0007669"/>
    <property type="project" value="TreeGrafter"/>
</dbReference>
<dbReference type="Proteomes" id="UP000076842">
    <property type="component" value="Unassembled WGS sequence"/>
</dbReference>
<dbReference type="Pfam" id="PF04185">
    <property type="entry name" value="Phosphoesterase"/>
    <property type="match status" value="1"/>
</dbReference>
<feature type="chain" id="PRO_5007856329" description="Phosphoesterase-domain-containing protein" evidence="3">
    <location>
        <begin position="17"/>
        <end position="463"/>
    </location>
</feature>
<dbReference type="OrthoDB" id="5135119at2759"/>